<dbReference type="PANTHER" id="PTHR47481:SF14">
    <property type="entry name" value="RETROTRANSPOSON COPIA-LIKE N-TERMINAL DOMAIN-CONTAINING PROTEIN"/>
    <property type="match status" value="1"/>
</dbReference>
<reference evidence="3" key="1">
    <citation type="submission" date="2016-11" db="EMBL/GenBank/DDBJ databases">
        <title>The genome of Nicotiana attenuata.</title>
        <authorList>
            <person name="Xu S."/>
            <person name="Brockmoeller T."/>
            <person name="Gaquerel E."/>
            <person name="Navarro A."/>
            <person name="Kuhl H."/>
            <person name="Gase K."/>
            <person name="Ling Z."/>
            <person name="Zhou W."/>
            <person name="Kreitzer C."/>
            <person name="Stanke M."/>
            <person name="Tang H."/>
            <person name="Lyons E."/>
            <person name="Pandey P."/>
            <person name="Pandey S.P."/>
            <person name="Timmermann B."/>
            <person name="Baldwin I.T."/>
        </authorList>
    </citation>
    <scope>NUCLEOTIDE SEQUENCE [LARGE SCALE GENOMIC DNA]</scope>
    <source>
        <strain evidence="3">UT</strain>
    </source>
</reference>
<dbReference type="AlphaFoldDB" id="A0A314KZZ6"/>
<feature type="non-terminal residue" evidence="3">
    <location>
        <position position="1"/>
    </location>
</feature>
<sequence length="399" mass="44695">TNYLVQFNPGSQLPLKLTGPINFVNWKAQVESLMLGHDIYGYLDGTMTTPPKIVTVNNSEEPNPKYKLWFRQDQLIRNALMASVDPKITSAITKTSTSKQAWDSLHNLYANKSHTRVFSLRNSLATIKKNSRSMTEYLREIRNVADELATAGAPIPDDELAVKILSGLGPEYDSISAAIQARDTPISYEELYNKLLNRELLLKHQEPNQSTSSITAAMAQKASSNNFVPRNNKRGQPWRSQNSKQQYAPSYPRQQNASASPNWRPTAPPQQNRPVCQLCGRTGHTANVCRSCSHNHFEAKANFAVMPWIVDSGASHHVTTDTQNLQHLDDYTGTEDITMGNGNKILITHAGHVQINASNKRFQLSNTLCAPDIKRNLISVSQFCKDNLTLIEFFPMIFL</sequence>
<feature type="compositionally biased region" description="Polar residues" evidence="1">
    <location>
        <begin position="238"/>
        <end position="271"/>
    </location>
</feature>
<name>A0A314KZZ6_NICAT</name>
<gene>
    <name evidence="3" type="ORF">A4A49_58213</name>
</gene>
<dbReference type="InterPro" id="IPR054722">
    <property type="entry name" value="PolX-like_BBD"/>
</dbReference>
<dbReference type="PANTHER" id="PTHR47481">
    <property type="match status" value="1"/>
</dbReference>
<dbReference type="SMR" id="A0A314KZZ6"/>
<feature type="region of interest" description="Disordered" evidence="1">
    <location>
        <begin position="207"/>
        <end position="271"/>
    </location>
</feature>
<protein>
    <recommendedName>
        <fullName evidence="2">Retrovirus-related Pol polyprotein from transposon TNT 1-94-like beta-barrel domain-containing protein</fullName>
    </recommendedName>
</protein>
<feature type="compositionally biased region" description="Polar residues" evidence="1">
    <location>
        <begin position="207"/>
        <end position="229"/>
    </location>
</feature>
<organism evidence="3 4">
    <name type="scientific">Nicotiana attenuata</name>
    <name type="common">Coyote tobacco</name>
    <dbReference type="NCBI Taxonomy" id="49451"/>
    <lineage>
        <taxon>Eukaryota</taxon>
        <taxon>Viridiplantae</taxon>
        <taxon>Streptophyta</taxon>
        <taxon>Embryophyta</taxon>
        <taxon>Tracheophyta</taxon>
        <taxon>Spermatophyta</taxon>
        <taxon>Magnoliopsida</taxon>
        <taxon>eudicotyledons</taxon>
        <taxon>Gunneridae</taxon>
        <taxon>Pentapetalae</taxon>
        <taxon>asterids</taxon>
        <taxon>lamiids</taxon>
        <taxon>Solanales</taxon>
        <taxon>Solanaceae</taxon>
        <taxon>Nicotianoideae</taxon>
        <taxon>Nicotianeae</taxon>
        <taxon>Nicotiana</taxon>
    </lineage>
</organism>
<proteinExistence type="predicted"/>
<feature type="domain" description="Retrovirus-related Pol polyprotein from transposon TNT 1-94-like beta-barrel" evidence="2">
    <location>
        <begin position="308"/>
        <end position="386"/>
    </location>
</feature>
<evidence type="ECO:0000259" key="2">
    <source>
        <dbReference type="Pfam" id="PF22936"/>
    </source>
</evidence>
<comment type="caution">
    <text evidence="3">The sequence shown here is derived from an EMBL/GenBank/DDBJ whole genome shotgun (WGS) entry which is preliminary data.</text>
</comment>
<evidence type="ECO:0000313" key="3">
    <source>
        <dbReference type="EMBL" id="OIT34755.1"/>
    </source>
</evidence>
<dbReference type="Pfam" id="PF14223">
    <property type="entry name" value="Retrotran_gag_2"/>
    <property type="match status" value="1"/>
</dbReference>
<evidence type="ECO:0000256" key="1">
    <source>
        <dbReference type="SAM" id="MobiDB-lite"/>
    </source>
</evidence>
<keyword evidence="4" id="KW-1185">Reference proteome</keyword>
<dbReference type="EMBL" id="MJEQ01000659">
    <property type="protein sequence ID" value="OIT34755.1"/>
    <property type="molecule type" value="Genomic_DNA"/>
</dbReference>
<dbReference type="Gramene" id="OIT34755">
    <property type="protein sequence ID" value="OIT34755"/>
    <property type="gene ID" value="A4A49_58213"/>
</dbReference>
<accession>A0A314KZZ6</accession>
<dbReference type="Pfam" id="PF22936">
    <property type="entry name" value="Pol_BBD"/>
    <property type="match status" value="1"/>
</dbReference>
<dbReference type="Proteomes" id="UP000187609">
    <property type="component" value="Unassembled WGS sequence"/>
</dbReference>
<evidence type="ECO:0000313" key="4">
    <source>
        <dbReference type="Proteomes" id="UP000187609"/>
    </source>
</evidence>